<evidence type="ECO:0000313" key="3">
    <source>
        <dbReference type="EMBL" id="EDR27548.1"/>
    </source>
</evidence>
<feature type="transmembrane region" description="Helical" evidence="1">
    <location>
        <begin position="370"/>
        <end position="389"/>
    </location>
</feature>
<evidence type="ECO:0000259" key="2">
    <source>
        <dbReference type="PROSITE" id="PS51688"/>
    </source>
</evidence>
<feature type="transmembrane region" description="Helical" evidence="1">
    <location>
        <begin position="312"/>
        <end position="333"/>
    </location>
</feature>
<keyword evidence="1" id="KW-0812">Transmembrane</keyword>
<dbReference type="Pfam" id="PF13884">
    <property type="entry name" value="Peptidase_S74"/>
    <property type="match status" value="1"/>
</dbReference>
<dbReference type="RefSeq" id="XP_001736295.1">
    <property type="nucleotide sequence ID" value="XM_001736243.1"/>
</dbReference>
<dbReference type="AlphaFoldDB" id="B0EDD1"/>
<feature type="transmembrane region" description="Helical" evidence="1">
    <location>
        <begin position="395"/>
        <end position="418"/>
    </location>
</feature>
<dbReference type="OrthoDB" id="27041at2759"/>
<dbReference type="PANTHER" id="PTHR13029">
    <property type="match status" value="1"/>
</dbReference>
<keyword evidence="4" id="KW-1185">Reference proteome</keyword>
<evidence type="ECO:0000256" key="1">
    <source>
        <dbReference type="SAM" id="Phobius"/>
    </source>
</evidence>
<gene>
    <name evidence="3" type="ORF">EDI_093390</name>
</gene>
<name>B0EDD1_ENTDS</name>
<dbReference type="PROSITE" id="PS51688">
    <property type="entry name" value="ICA"/>
    <property type="match status" value="1"/>
</dbReference>
<proteinExistence type="predicted"/>
<keyword evidence="1" id="KW-1133">Transmembrane helix</keyword>
<protein>
    <recommendedName>
        <fullName evidence="2">Peptidase S74 domain-containing protein</fullName>
    </recommendedName>
</protein>
<evidence type="ECO:0000313" key="4">
    <source>
        <dbReference type="Proteomes" id="UP000008076"/>
    </source>
</evidence>
<dbReference type="eggNOG" id="ENOG502RB49">
    <property type="taxonomic scope" value="Eukaryota"/>
</dbReference>
<keyword evidence="1" id="KW-0472">Membrane</keyword>
<feature type="transmembrane region" description="Helical" evidence="1">
    <location>
        <begin position="430"/>
        <end position="453"/>
    </location>
</feature>
<accession>B0EDD1</accession>
<dbReference type="Proteomes" id="UP000008076">
    <property type="component" value="Unassembled WGS sequence"/>
</dbReference>
<dbReference type="EMBL" id="DS548800">
    <property type="protein sequence ID" value="EDR27548.1"/>
    <property type="molecule type" value="Genomic_DNA"/>
</dbReference>
<dbReference type="VEuPathDB" id="AmoebaDB:EDI_093390"/>
<dbReference type="OMA" id="KLCESYM"/>
<dbReference type="PANTHER" id="PTHR13029:SF21">
    <property type="entry name" value="PEPTIDASE S74 DOMAIN-CONTAINING PROTEIN"/>
    <property type="match status" value="1"/>
</dbReference>
<reference evidence="4" key="1">
    <citation type="submission" date="2007-12" db="EMBL/GenBank/DDBJ databases">
        <title>Annotation of Entamoeba dispar SAW760.</title>
        <authorList>
            <person name="Lorenzi H."/>
            <person name="Inman J."/>
            <person name="Schobel S."/>
            <person name="Amedeo P."/>
            <person name="Caler E."/>
        </authorList>
    </citation>
    <scope>NUCLEOTIDE SEQUENCE [LARGE SCALE GENOMIC DNA]</scope>
    <source>
        <strain evidence="4">ATCC PRA-260 / SAW760</strain>
    </source>
</reference>
<dbReference type="KEGG" id="edi:EDI_093390"/>
<sequence>MKTTISSGKQWVCTFPGCTESSPKTHYNCYSHVWDAHLRHIISFQTIGFKKAPSYKKLPDRKAVRKLCESYMQKLNKNQNYDFNIPNPLVNLNCLILDTKIPLNNCLLESEEVITTNKQQQTTQNLNIQNVDSFSPLVQQFDWNITQNSEQNTLTSIPFIQIELLQNALKRLHVAGEILAENGFLQRSDSKLKTSIKPLTNSLQKLFKLVGVQYNYKEDSTTKYGFIAQEVNKTCPELAPNGTSLDVVGILPIIIESLKEINSYINDTSEIKQQVTITLELVDSIKKYIESTEEKQQTTTQSHKFHFSIGPAVITAPLAVGTTAISIWTIFALPKLPGIWVLLFITSACLWVSFWRTRNEIHKNIKNVKLYWTTNNTACLWCLLFLTLLSVSVSLVMGIVGVIICVCGIIVVGLVIGIARWAPKKYGCTLEIVLTILVAFMVLFFLIIGGMLLAQPGFECYLNGKHAETTILLKQNITMEQLGVNKLPWNCWSDNLLVYGTLPMGISIGHDETPYIYGKVETPFEDTKVDVYVKCVDAIKFYCSTVNFKYEA</sequence>
<dbReference type="InterPro" id="IPR051577">
    <property type="entry name" value="MRF-like"/>
</dbReference>
<dbReference type="GeneID" id="5881289"/>
<feature type="transmembrane region" description="Helical" evidence="1">
    <location>
        <begin position="339"/>
        <end position="358"/>
    </location>
</feature>
<organism evidence="4">
    <name type="scientific">Entamoeba dispar (strain ATCC PRA-260 / SAW760)</name>
    <dbReference type="NCBI Taxonomy" id="370354"/>
    <lineage>
        <taxon>Eukaryota</taxon>
        <taxon>Amoebozoa</taxon>
        <taxon>Evosea</taxon>
        <taxon>Archamoebae</taxon>
        <taxon>Mastigamoebida</taxon>
        <taxon>Entamoebidae</taxon>
        <taxon>Entamoeba</taxon>
    </lineage>
</organism>
<dbReference type="InterPro" id="IPR030392">
    <property type="entry name" value="S74_ICA"/>
</dbReference>
<feature type="domain" description="Peptidase S74" evidence="2">
    <location>
        <begin position="188"/>
        <end position="275"/>
    </location>
</feature>